<dbReference type="Pfam" id="PF05023">
    <property type="entry name" value="Phytochelatin"/>
    <property type="match status" value="1"/>
</dbReference>
<reference evidence="6 7" key="1">
    <citation type="journal article" date="2024" name="Nat. Commun.">
        <title>Phylogenomics reveals the evolutionary origins of lichenization in chlorophyte algae.</title>
        <authorList>
            <person name="Puginier C."/>
            <person name="Libourel C."/>
            <person name="Otte J."/>
            <person name="Skaloud P."/>
            <person name="Haon M."/>
            <person name="Grisel S."/>
            <person name="Petersen M."/>
            <person name="Berrin J.G."/>
            <person name="Delaux P.M."/>
            <person name="Dal Grande F."/>
            <person name="Keller J."/>
        </authorList>
    </citation>
    <scope>NUCLEOTIDE SEQUENCE [LARGE SCALE GENOMIC DNA]</scope>
    <source>
        <strain evidence="6 7">SAG 2036</strain>
    </source>
</reference>
<dbReference type="InterPro" id="IPR038156">
    <property type="entry name" value="PCS_N_sf"/>
</dbReference>
<evidence type="ECO:0000256" key="4">
    <source>
        <dbReference type="ARBA" id="ARBA00022723"/>
    </source>
</evidence>
<dbReference type="InterPro" id="IPR038765">
    <property type="entry name" value="Papain-like_cys_pep_sf"/>
</dbReference>
<evidence type="ECO:0000259" key="5">
    <source>
        <dbReference type="PROSITE" id="PS51443"/>
    </source>
</evidence>
<sequence length="424" mass="45948">MSNAKDGLKGPTRTFFRRQLPCPPAVAFASPEGRQLLTQALADQTAESFFSLMEHFSMQDEPAFCGLASIAMVLNALSIDPLRVWKGPWRVFHEQLLDCCVPLAEVKQRGITLPQAACLARCNGADAEHISYTDCTLDSFRQHLTAACGSTSQHIIVSYSRNFLKQTGDGHFSPIGAYHSVSDHALILDTARFKYPPHWVSLADLYSAMQAADAATGQCRGYLRITRAARRDSSLFTLDISNTGWREVHSCLHTVLPVTLSTLGGSESLAEAVHVILQAAPVYALPQLLARRALSMGSDTAEGAACCGAMRCSPPEAAQQMLQELRSLELWQTVLTELNTHAPDQGPSATVDASSLTTLADQWSAMLLVLPVTTWHAAPAQVQDMLCSALKLDVMGGQALSVLATEIAYLQKQWQELPVLGAAQ</sequence>
<evidence type="ECO:0000256" key="2">
    <source>
        <dbReference type="ARBA" id="ARBA00022539"/>
    </source>
</evidence>
<dbReference type="Gene3D" id="3.90.70.30">
    <property type="entry name" value="Phytochelatin synthase, N-terminal domain"/>
    <property type="match status" value="1"/>
</dbReference>
<dbReference type="GO" id="GO:0010273">
    <property type="term" value="P:detoxification of copper ion"/>
    <property type="evidence" value="ECO:0007669"/>
    <property type="project" value="TreeGrafter"/>
</dbReference>
<dbReference type="PANTHER" id="PTHR33447">
    <property type="entry name" value="GLUTATHIONE GAMMA-GLUTAMYLCYSTEINYLTRANSFERASE"/>
    <property type="match status" value="1"/>
</dbReference>
<name>A0AAW1P7C1_9CHLO</name>
<dbReference type="AlphaFoldDB" id="A0AAW1P7C1"/>
<keyword evidence="4" id="KW-0479">Metal-binding</keyword>
<dbReference type="EC" id="2.3.2.15" evidence="1"/>
<keyword evidence="7" id="KW-1185">Reference proteome</keyword>
<dbReference type="PANTHER" id="PTHR33447:SF2">
    <property type="entry name" value="GLUTATHIONE GAMMA-GLUTAMYLCYSTEINYLTRANSFERASE"/>
    <property type="match status" value="1"/>
</dbReference>
<evidence type="ECO:0000256" key="3">
    <source>
        <dbReference type="ARBA" id="ARBA00022679"/>
    </source>
</evidence>
<dbReference type="GO" id="GO:0046872">
    <property type="term" value="F:metal ion binding"/>
    <property type="evidence" value="ECO:0007669"/>
    <property type="project" value="UniProtKB-KW"/>
</dbReference>
<dbReference type="PROSITE" id="PS51443">
    <property type="entry name" value="PCS"/>
    <property type="match status" value="1"/>
</dbReference>
<dbReference type="EMBL" id="JALJOQ010000021">
    <property type="protein sequence ID" value="KAK9809276.1"/>
    <property type="molecule type" value="Genomic_DNA"/>
</dbReference>
<evidence type="ECO:0000256" key="1">
    <source>
        <dbReference type="ARBA" id="ARBA00012468"/>
    </source>
</evidence>
<protein>
    <recommendedName>
        <fullName evidence="1">glutathione gamma-glutamylcysteinyltransferase</fullName>
        <ecNumber evidence="1">2.3.2.15</ecNumber>
    </recommendedName>
</protein>
<dbReference type="GO" id="GO:0098849">
    <property type="term" value="P:cellular detoxification of cadmium ion"/>
    <property type="evidence" value="ECO:0007669"/>
    <property type="project" value="TreeGrafter"/>
</dbReference>
<dbReference type="Proteomes" id="UP001465755">
    <property type="component" value="Unassembled WGS sequence"/>
</dbReference>
<dbReference type="GO" id="GO:0016756">
    <property type="term" value="F:glutathione gamma-glutamylcysteinyltransferase activity"/>
    <property type="evidence" value="ECO:0007669"/>
    <property type="project" value="UniProtKB-EC"/>
</dbReference>
<dbReference type="GO" id="GO:0046938">
    <property type="term" value="P:phytochelatin biosynthetic process"/>
    <property type="evidence" value="ECO:0007669"/>
    <property type="project" value="InterPro"/>
</dbReference>
<evidence type="ECO:0000313" key="6">
    <source>
        <dbReference type="EMBL" id="KAK9809276.1"/>
    </source>
</evidence>
<keyword evidence="3" id="KW-0808">Transferase</keyword>
<feature type="domain" description="Peptidase C83" evidence="5">
    <location>
        <begin position="10"/>
        <end position="230"/>
    </location>
</feature>
<dbReference type="InterPro" id="IPR040409">
    <property type="entry name" value="PCS-like"/>
</dbReference>
<keyword evidence="2" id="KW-0104">Cadmium</keyword>
<proteinExistence type="predicted"/>
<dbReference type="FunFam" id="3.90.70.30:FF:000001">
    <property type="entry name" value="Glutathione gamma-glutamylcysteinyltransferase 1"/>
    <property type="match status" value="1"/>
</dbReference>
<accession>A0AAW1P7C1</accession>
<evidence type="ECO:0000313" key="7">
    <source>
        <dbReference type="Proteomes" id="UP001465755"/>
    </source>
</evidence>
<dbReference type="InterPro" id="IPR007719">
    <property type="entry name" value="PCS_N"/>
</dbReference>
<organism evidence="6 7">
    <name type="scientific">Symbiochloris irregularis</name>
    <dbReference type="NCBI Taxonomy" id="706552"/>
    <lineage>
        <taxon>Eukaryota</taxon>
        <taxon>Viridiplantae</taxon>
        <taxon>Chlorophyta</taxon>
        <taxon>core chlorophytes</taxon>
        <taxon>Trebouxiophyceae</taxon>
        <taxon>Trebouxiales</taxon>
        <taxon>Trebouxiaceae</taxon>
        <taxon>Symbiochloris</taxon>
    </lineage>
</organism>
<gene>
    <name evidence="6" type="ORF">WJX73_000095</name>
</gene>
<comment type="caution">
    <text evidence="6">The sequence shown here is derived from an EMBL/GenBank/DDBJ whole genome shotgun (WGS) entry which is preliminary data.</text>
</comment>
<dbReference type="SUPFAM" id="SSF54001">
    <property type="entry name" value="Cysteine proteinases"/>
    <property type="match status" value="1"/>
</dbReference>